<dbReference type="EC" id="2.3.2.2" evidence="9"/>
<sequence>MNHIKGIVVCPQPRAADAGADILRRGGTAFDAALAAAFCQMVQDPFMCGMGGMGTLQFRDSRSGAHGMIDFHARAGSRVIPDMWANQSKGRSEISAYSIFDDYRSELGYSAIMTPGTVAGFARFHERLCTWDWADLLAPAIRMAREGMVVTPFFREFLTRRPQPGLPDGKRRVTSSPGCAALYLRPDGELHEVGDLIRHPEMAATLQRIGEKGAADFYTGEIAGVISEDFGRSGAFVTAQDLAAYRVVEAAPVIGTYRGYRIASNPPPGSGAVLIAMLNILENFDLAAEHAGSAAHFDLVARAMAAAHEDREQWLGDPAFVEVPVEEMMSKARAAAWAAKIRDGWLPGGRKAAPPSCTTHLSVWDAAGNCVSVTHTLGTGAGVVTGGLGFNWNNAMKLFDVQPGRSNSIAAGKARTTGMVPTMVFKGDEPWMIVGAPGGSVIISAVLTTIVNAIDFGMTAVEAVSFPRIHCEGGPVFCEARVQGDVVDALRGLGHEIRHSPISYDAGMSRAHAILLKGGRPSGGADPRGGGGVAIAW</sequence>
<evidence type="ECO:0000256" key="9">
    <source>
        <dbReference type="RuleBase" id="RU368036"/>
    </source>
</evidence>
<dbReference type="SUPFAM" id="SSF56235">
    <property type="entry name" value="N-terminal nucleophile aminohydrolases (Ntn hydrolases)"/>
    <property type="match status" value="1"/>
</dbReference>
<evidence type="ECO:0000256" key="7">
    <source>
        <dbReference type="ARBA" id="ARBA00023315"/>
    </source>
</evidence>
<dbReference type="GO" id="GO:0103068">
    <property type="term" value="F:leukotriene C4 gamma-glutamyl transferase activity"/>
    <property type="evidence" value="ECO:0007669"/>
    <property type="project" value="UniProtKB-EC"/>
</dbReference>
<evidence type="ECO:0000256" key="1">
    <source>
        <dbReference type="ARBA" id="ARBA00001049"/>
    </source>
</evidence>
<keyword evidence="9" id="KW-0317">Glutathione biosynthesis</keyword>
<keyword evidence="11" id="KW-1185">Reference proteome</keyword>
<comment type="subunit">
    <text evidence="9">This enzyme consists of two polypeptide chains, which are synthesized in precursor form from a single polypeptide.</text>
</comment>
<dbReference type="EC" id="3.4.19.13" evidence="9"/>
<protein>
    <recommendedName>
        <fullName evidence="9">Glutathione hydrolase proenzyme</fullName>
        <ecNumber evidence="9">2.3.2.2</ecNumber>
        <ecNumber evidence="9">3.4.19.13</ecNumber>
    </recommendedName>
    <component>
        <recommendedName>
            <fullName evidence="9">Glutathione hydrolase large chain</fullName>
        </recommendedName>
    </component>
    <component>
        <recommendedName>
            <fullName evidence="9">Glutathione hydrolase small chain</fullName>
        </recommendedName>
    </component>
</protein>
<keyword evidence="4 9" id="KW-0808">Transferase</keyword>
<evidence type="ECO:0000256" key="4">
    <source>
        <dbReference type="ARBA" id="ARBA00022679"/>
    </source>
</evidence>
<comment type="catalytic activity">
    <reaction evidence="1 9">
        <text>an S-substituted glutathione + H2O = an S-substituted L-cysteinylglycine + L-glutamate</text>
        <dbReference type="Rhea" id="RHEA:59468"/>
        <dbReference type="ChEBI" id="CHEBI:15377"/>
        <dbReference type="ChEBI" id="CHEBI:29985"/>
        <dbReference type="ChEBI" id="CHEBI:90779"/>
        <dbReference type="ChEBI" id="CHEBI:143103"/>
        <dbReference type="EC" id="3.4.19.13"/>
    </reaction>
</comment>
<comment type="caution">
    <text evidence="10">The sequence shown here is derived from an EMBL/GenBank/DDBJ whole genome shotgun (WGS) entry which is preliminary data.</text>
</comment>
<dbReference type="InterPro" id="IPR000101">
    <property type="entry name" value="GGT_peptidase"/>
</dbReference>
<accession>A0ABS5EGL2</accession>
<gene>
    <name evidence="10" type="primary">ggt</name>
    <name evidence="10" type="ORF">GXW78_10840</name>
</gene>
<comment type="PTM">
    <text evidence="9">Cleaved by autocatalysis into a large and a small subunit.</text>
</comment>
<dbReference type="Proteomes" id="UP000698752">
    <property type="component" value="Unassembled WGS sequence"/>
</dbReference>
<evidence type="ECO:0000313" key="11">
    <source>
        <dbReference type="Proteomes" id="UP000698752"/>
    </source>
</evidence>
<dbReference type="InterPro" id="IPR029055">
    <property type="entry name" value="Ntn_hydrolases_N"/>
</dbReference>
<dbReference type="PANTHER" id="PTHR43199:SF1">
    <property type="entry name" value="GLUTATHIONE HYDROLASE PROENZYME"/>
    <property type="match status" value="1"/>
</dbReference>
<proteinExistence type="inferred from homology"/>
<name>A0ABS5EGL2_9PROT</name>
<dbReference type="Pfam" id="PF01019">
    <property type="entry name" value="G_glu_transpept"/>
    <property type="match status" value="1"/>
</dbReference>
<dbReference type="EMBL" id="JAAEDI010000010">
    <property type="protein sequence ID" value="MBR0650160.1"/>
    <property type="molecule type" value="Genomic_DNA"/>
</dbReference>
<reference evidence="11" key="1">
    <citation type="journal article" date="2021" name="Syst. Appl. Microbiol.">
        <title>Roseomonas hellenica sp. nov., isolated from roots of wild-growing Alkanna tinctoria.</title>
        <authorList>
            <person name="Rat A."/>
            <person name="Naranjo H.D."/>
            <person name="Lebbe L."/>
            <person name="Cnockaert M."/>
            <person name="Krigas N."/>
            <person name="Grigoriadou K."/>
            <person name="Maloupa E."/>
            <person name="Willems A."/>
        </authorList>
    </citation>
    <scope>NUCLEOTIDE SEQUENCE [LARGE SCALE GENOMIC DNA]</scope>
    <source>
        <strain evidence="11">LMG 31159</strain>
    </source>
</reference>
<dbReference type="InterPro" id="IPR043138">
    <property type="entry name" value="GGT_lsub"/>
</dbReference>
<evidence type="ECO:0000256" key="6">
    <source>
        <dbReference type="ARBA" id="ARBA00023145"/>
    </source>
</evidence>
<evidence type="ECO:0000256" key="3">
    <source>
        <dbReference type="ARBA" id="ARBA00009381"/>
    </source>
</evidence>
<keyword evidence="6 9" id="KW-0865">Zymogen</keyword>
<comment type="similarity">
    <text evidence="3 9">Belongs to the gamma-glutamyltransferase family.</text>
</comment>
<dbReference type="InterPro" id="IPR051792">
    <property type="entry name" value="GGT_bact"/>
</dbReference>
<keyword evidence="7 9" id="KW-0012">Acyltransferase</keyword>
<dbReference type="NCBIfam" id="TIGR00066">
    <property type="entry name" value="g_glut_trans"/>
    <property type="match status" value="1"/>
</dbReference>
<dbReference type="PANTHER" id="PTHR43199">
    <property type="entry name" value="GLUTATHIONE HYDROLASE"/>
    <property type="match status" value="1"/>
</dbReference>
<comment type="catalytic activity">
    <reaction evidence="8 9">
        <text>an N-terminal (5-L-glutamyl)-[peptide] + an alpha-amino acid = 5-L-glutamyl amino acid + an N-terminal L-alpha-aminoacyl-[peptide]</text>
        <dbReference type="Rhea" id="RHEA:23904"/>
        <dbReference type="Rhea" id="RHEA-COMP:9780"/>
        <dbReference type="Rhea" id="RHEA-COMP:9795"/>
        <dbReference type="ChEBI" id="CHEBI:77644"/>
        <dbReference type="ChEBI" id="CHEBI:78597"/>
        <dbReference type="ChEBI" id="CHEBI:78599"/>
        <dbReference type="ChEBI" id="CHEBI:78608"/>
        <dbReference type="EC" id="2.3.2.2"/>
    </reaction>
</comment>
<evidence type="ECO:0000256" key="5">
    <source>
        <dbReference type="ARBA" id="ARBA00022801"/>
    </source>
</evidence>
<evidence type="ECO:0000256" key="2">
    <source>
        <dbReference type="ARBA" id="ARBA00001089"/>
    </source>
</evidence>
<evidence type="ECO:0000256" key="8">
    <source>
        <dbReference type="ARBA" id="ARBA00047417"/>
    </source>
</evidence>
<dbReference type="PRINTS" id="PR01210">
    <property type="entry name" value="GGTRANSPTASE"/>
</dbReference>
<organism evidence="10 11">
    <name type="scientific">Neoroseomonas terrae</name>
    <dbReference type="NCBI Taxonomy" id="424799"/>
    <lineage>
        <taxon>Bacteria</taxon>
        <taxon>Pseudomonadati</taxon>
        <taxon>Pseudomonadota</taxon>
        <taxon>Alphaproteobacteria</taxon>
        <taxon>Acetobacterales</taxon>
        <taxon>Acetobacteraceae</taxon>
        <taxon>Neoroseomonas</taxon>
    </lineage>
</organism>
<keyword evidence="5 9" id="KW-0378">Hydrolase</keyword>
<dbReference type="InterPro" id="IPR043137">
    <property type="entry name" value="GGT_ssub_C"/>
</dbReference>
<evidence type="ECO:0000313" key="10">
    <source>
        <dbReference type="EMBL" id="MBR0650160.1"/>
    </source>
</evidence>
<dbReference type="Gene3D" id="3.60.20.40">
    <property type="match status" value="1"/>
</dbReference>
<dbReference type="Gene3D" id="1.10.246.130">
    <property type="match status" value="1"/>
</dbReference>
<comment type="pathway">
    <text evidence="9">Sulfur metabolism; glutathione metabolism.</text>
</comment>
<comment type="catalytic activity">
    <reaction evidence="2 9">
        <text>glutathione + H2O = L-cysteinylglycine + L-glutamate</text>
        <dbReference type="Rhea" id="RHEA:28807"/>
        <dbReference type="ChEBI" id="CHEBI:15377"/>
        <dbReference type="ChEBI" id="CHEBI:29985"/>
        <dbReference type="ChEBI" id="CHEBI:57925"/>
        <dbReference type="ChEBI" id="CHEBI:61694"/>
        <dbReference type="EC" id="3.4.19.13"/>
    </reaction>
</comment>
<dbReference type="RefSeq" id="WP_211868671.1">
    <property type="nucleotide sequence ID" value="NZ_JAAEDI010000010.1"/>
</dbReference>